<organism evidence="1 2">
    <name type="scientific">Trichothecium roseum</name>
    <dbReference type="NCBI Taxonomy" id="47278"/>
    <lineage>
        <taxon>Eukaryota</taxon>
        <taxon>Fungi</taxon>
        <taxon>Dikarya</taxon>
        <taxon>Ascomycota</taxon>
        <taxon>Pezizomycotina</taxon>
        <taxon>Sordariomycetes</taxon>
        <taxon>Hypocreomycetidae</taxon>
        <taxon>Hypocreales</taxon>
        <taxon>Hypocreales incertae sedis</taxon>
        <taxon>Trichothecium</taxon>
    </lineage>
</organism>
<keyword evidence="2" id="KW-1185">Reference proteome</keyword>
<name>A0ACC0VE47_9HYPO</name>
<reference evidence="1" key="1">
    <citation type="submission" date="2022-10" db="EMBL/GenBank/DDBJ databases">
        <title>Complete Genome of Trichothecium roseum strain YXFP-22015, a Plant Pathogen Isolated from Citrus.</title>
        <authorList>
            <person name="Wang Y."/>
            <person name="Zhu L."/>
        </authorList>
    </citation>
    <scope>NUCLEOTIDE SEQUENCE</scope>
    <source>
        <strain evidence="1">YXFP-22015</strain>
    </source>
</reference>
<comment type="caution">
    <text evidence="1">The sequence shown here is derived from an EMBL/GenBank/DDBJ whole genome shotgun (WGS) entry which is preliminary data.</text>
</comment>
<evidence type="ECO:0000313" key="1">
    <source>
        <dbReference type="EMBL" id="KAI9903743.1"/>
    </source>
</evidence>
<protein>
    <submittedName>
        <fullName evidence="1">Uncharacterized protein</fullName>
    </submittedName>
</protein>
<proteinExistence type="predicted"/>
<accession>A0ACC0VE47</accession>
<evidence type="ECO:0000313" key="2">
    <source>
        <dbReference type="Proteomes" id="UP001163324"/>
    </source>
</evidence>
<gene>
    <name evidence="1" type="ORF">N3K66_000272</name>
</gene>
<dbReference type="EMBL" id="CM047940">
    <property type="protein sequence ID" value="KAI9903743.1"/>
    <property type="molecule type" value="Genomic_DNA"/>
</dbReference>
<dbReference type="Proteomes" id="UP001163324">
    <property type="component" value="Chromosome 1"/>
</dbReference>
<sequence length="307" mass="33259">MTYHSRLSSMAPGSLFQRGGANFEGAHTVKDTSERIDIKGKGKMPVDNAAVFSQEANNKKPMMDTTMAIEALLEGYEETAEENRILRVENATAKADLAEFVELKGKYAALMVEYYAMAAKLGALKEHAGRLATTIADELLPEAKDHFVKIAEAKLKALVEADAYDLVLGKGNLAGEKHVPVGVGSPSGVQTEYIDSYDAVSVKAESQNFESAKSTHEVTTMDNDDGMSLNVEVDSLGHRGADDSAQASTYAADAVAGWEKDDKDEFDSQQSLQSPEKDKIVFSSFDHEVWAAKAKEWLKGEAKLIVG</sequence>